<dbReference type="Gene3D" id="3.10.50.40">
    <property type="match status" value="1"/>
</dbReference>
<dbReference type="EC" id="5.2.1.8" evidence="7"/>
<keyword evidence="3 7" id="KW-1003">Cell membrane</keyword>
<dbReference type="Gene3D" id="1.10.4030.10">
    <property type="entry name" value="Porin chaperone SurA, peptide-binding domain"/>
    <property type="match status" value="1"/>
</dbReference>
<dbReference type="OrthoDB" id="14196at2"/>
<keyword evidence="7 8" id="KW-0697">Rotamase</keyword>
<feature type="region of interest" description="Disordered" evidence="9">
    <location>
        <begin position="1"/>
        <end position="36"/>
    </location>
</feature>
<feature type="compositionally biased region" description="Basic and acidic residues" evidence="9">
    <location>
        <begin position="356"/>
        <end position="365"/>
    </location>
</feature>
<evidence type="ECO:0000259" key="11">
    <source>
        <dbReference type="PROSITE" id="PS50198"/>
    </source>
</evidence>
<keyword evidence="10" id="KW-0812">Transmembrane</keyword>
<gene>
    <name evidence="7" type="primary">prsA</name>
    <name evidence="12" type="ORF">PaecuDRAFT_1416</name>
</gene>
<dbReference type="EMBL" id="AEDD01000003">
    <property type="protein sequence ID" value="EFM11810.1"/>
    <property type="molecule type" value="Genomic_DNA"/>
</dbReference>
<keyword evidence="13" id="KW-1185">Reference proteome</keyword>
<evidence type="ECO:0000256" key="4">
    <source>
        <dbReference type="ARBA" id="ARBA00023136"/>
    </source>
</evidence>
<dbReference type="InterPro" id="IPR000297">
    <property type="entry name" value="PPIase_PpiC"/>
</dbReference>
<dbReference type="Pfam" id="PF13145">
    <property type="entry name" value="Rotamase_2"/>
    <property type="match status" value="1"/>
</dbReference>
<feature type="compositionally biased region" description="Low complexity" evidence="9">
    <location>
        <begin position="345"/>
        <end position="355"/>
    </location>
</feature>
<evidence type="ECO:0000256" key="1">
    <source>
        <dbReference type="ARBA" id="ARBA00004193"/>
    </source>
</evidence>
<dbReference type="InterPro" id="IPR023059">
    <property type="entry name" value="Foldase_PrsA"/>
</dbReference>
<evidence type="ECO:0000313" key="12">
    <source>
        <dbReference type="EMBL" id="EFM11810.1"/>
    </source>
</evidence>
<name>E0I6Z4_9BACL</name>
<dbReference type="eggNOG" id="COG0760">
    <property type="taxonomic scope" value="Bacteria"/>
</dbReference>
<comment type="catalytic activity">
    <reaction evidence="7">
        <text>[protein]-peptidylproline (omega=180) = [protein]-peptidylproline (omega=0)</text>
        <dbReference type="Rhea" id="RHEA:16237"/>
        <dbReference type="Rhea" id="RHEA-COMP:10747"/>
        <dbReference type="Rhea" id="RHEA-COMP:10748"/>
        <dbReference type="ChEBI" id="CHEBI:83833"/>
        <dbReference type="ChEBI" id="CHEBI:83834"/>
        <dbReference type="EC" id="5.2.1.8"/>
    </reaction>
</comment>
<dbReference type="HAMAP" id="MF_01145">
    <property type="entry name" value="Foldase_PrsA"/>
    <property type="match status" value="1"/>
</dbReference>
<organism evidence="12 13">
    <name type="scientific">Paenibacillus curdlanolyticus YK9</name>
    <dbReference type="NCBI Taxonomy" id="717606"/>
    <lineage>
        <taxon>Bacteria</taxon>
        <taxon>Bacillati</taxon>
        <taxon>Bacillota</taxon>
        <taxon>Bacilli</taxon>
        <taxon>Bacillales</taxon>
        <taxon>Paenibacillaceae</taxon>
        <taxon>Paenibacillus</taxon>
    </lineage>
</organism>
<accession>E0I6Z4</accession>
<evidence type="ECO:0000256" key="10">
    <source>
        <dbReference type="SAM" id="Phobius"/>
    </source>
</evidence>
<evidence type="ECO:0000256" key="5">
    <source>
        <dbReference type="ARBA" id="ARBA00023139"/>
    </source>
</evidence>
<dbReference type="GO" id="GO:0005886">
    <property type="term" value="C:plasma membrane"/>
    <property type="evidence" value="ECO:0007669"/>
    <property type="project" value="UniProtKB-SubCell"/>
</dbReference>
<evidence type="ECO:0000256" key="8">
    <source>
        <dbReference type="PROSITE-ProRule" id="PRU00278"/>
    </source>
</evidence>
<dbReference type="Proteomes" id="UP000005387">
    <property type="component" value="Unassembled WGS sequence"/>
</dbReference>
<evidence type="ECO:0000256" key="7">
    <source>
        <dbReference type="HAMAP-Rule" id="MF_01145"/>
    </source>
</evidence>
<proteinExistence type="inferred from homology"/>
<evidence type="ECO:0000256" key="2">
    <source>
        <dbReference type="ARBA" id="ARBA00006071"/>
    </source>
</evidence>
<feature type="compositionally biased region" description="Polar residues" evidence="9">
    <location>
        <begin position="10"/>
        <end position="23"/>
    </location>
</feature>
<evidence type="ECO:0000313" key="13">
    <source>
        <dbReference type="Proteomes" id="UP000005387"/>
    </source>
</evidence>
<dbReference type="PROSITE" id="PS50198">
    <property type="entry name" value="PPIC_PPIASE_2"/>
    <property type="match status" value="1"/>
</dbReference>
<sequence>MTEENKQNEELQSQDAIESNSIATEEPKEKPKSSGSGALGWVVSAALLVILILVATLSYAGDDKGENVASVNGVAITEKQLYDALLLIKGGGQNGQQKMSEVTLDDLINVELMNQELQKQGLVVAEADIDKELDALKKAYGLDDEKLKQTLAQSGMTVADLRPDLEKQAKLRKLLSSKATVTDKDIQDYYDQNKESFSTPEQVRASHILVKTKEEADAILKQLKDGADFATIAKEKSLDTGTKDAGGDLNYFGKGQMDPAFEKAAFELKVGETSQPVQSAYGFHIIKVTDHKQAASPTFEEKKEDIKNILMMSKINELAQPFIEELKSKAKIENSLVKEDKQEGAAATEEPAASTPKEEATTTTN</sequence>
<keyword evidence="7" id="KW-0732">Signal</keyword>
<evidence type="ECO:0000256" key="9">
    <source>
        <dbReference type="SAM" id="MobiDB-lite"/>
    </source>
</evidence>
<dbReference type="SUPFAM" id="SSF109998">
    <property type="entry name" value="Triger factor/SurA peptide-binding domain-like"/>
    <property type="match status" value="1"/>
</dbReference>
<keyword evidence="5" id="KW-0564">Palmitate</keyword>
<dbReference type="GO" id="GO:0006457">
    <property type="term" value="P:protein folding"/>
    <property type="evidence" value="ECO:0007669"/>
    <property type="project" value="UniProtKB-UniRule"/>
</dbReference>
<keyword evidence="6" id="KW-0449">Lipoprotein</keyword>
<keyword evidence="4 7" id="KW-0472">Membrane</keyword>
<protein>
    <recommendedName>
        <fullName evidence="7">Foldase protein PrsA</fullName>
        <ecNumber evidence="7">5.2.1.8</ecNumber>
    </recommendedName>
</protein>
<keyword evidence="7 8" id="KW-0413">Isomerase</keyword>
<dbReference type="AlphaFoldDB" id="E0I6Z4"/>
<dbReference type="Pfam" id="PF13624">
    <property type="entry name" value="SurA_N_3"/>
    <property type="match status" value="1"/>
</dbReference>
<evidence type="ECO:0000256" key="6">
    <source>
        <dbReference type="ARBA" id="ARBA00023288"/>
    </source>
</evidence>
<dbReference type="SUPFAM" id="SSF54534">
    <property type="entry name" value="FKBP-like"/>
    <property type="match status" value="1"/>
</dbReference>
<dbReference type="InterPro" id="IPR050245">
    <property type="entry name" value="PrsA_foldase"/>
</dbReference>
<dbReference type="STRING" id="717606.PaecuDRAFT_1416"/>
<dbReference type="PANTHER" id="PTHR47245">
    <property type="entry name" value="PEPTIDYLPROLYL ISOMERASE"/>
    <property type="match status" value="1"/>
</dbReference>
<comment type="subcellular location">
    <subcellularLocation>
        <location evidence="1">Cell membrane</location>
        <topology evidence="1">Lipid-anchor</topology>
    </subcellularLocation>
</comment>
<comment type="similarity">
    <text evidence="2 7">Belongs to the PrsA family.</text>
</comment>
<keyword evidence="10" id="KW-1133">Transmembrane helix</keyword>
<feature type="region of interest" description="Disordered" evidence="9">
    <location>
        <begin position="337"/>
        <end position="365"/>
    </location>
</feature>
<dbReference type="InterPro" id="IPR027304">
    <property type="entry name" value="Trigger_fact/SurA_dom_sf"/>
</dbReference>
<comment type="function">
    <text evidence="7">Plays a major role in protein secretion by helping the post-translocational extracellular folding of several secreted proteins.</text>
</comment>
<dbReference type="PANTHER" id="PTHR47245:SF2">
    <property type="entry name" value="PEPTIDYL-PROLYL CIS-TRANS ISOMERASE HP_0175-RELATED"/>
    <property type="match status" value="1"/>
</dbReference>
<feature type="transmembrane region" description="Helical" evidence="10">
    <location>
        <begin position="38"/>
        <end position="60"/>
    </location>
</feature>
<evidence type="ECO:0000256" key="3">
    <source>
        <dbReference type="ARBA" id="ARBA00022475"/>
    </source>
</evidence>
<dbReference type="GO" id="GO:0003755">
    <property type="term" value="F:peptidyl-prolyl cis-trans isomerase activity"/>
    <property type="evidence" value="ECO:0007669"/>
    <property type="project" value="UniProtKB-UniRule"/>
</dbReference>
<feature type="domain" description="PpiC" evidence="11">
    <location>
        <begin position="200"/>
        <end position="290"/>
    </location>
</feature>
<dbReference type="InterPro" id="IPR046357">
    <property type="entry name" value="PPIase_dom_sf"/>
</dbReference>
<dbReference type="RefSeq" id="WP_006037429.1">
    <property type="nucleotide sequence ID" value="NZ_AEDD01000003.1"/>
</dbReference>
<reference evidence="12 13" key="1">
    <citation type="submission" date="2010-07" db="EMBL/GenBank/DDBJ databases">
        <title>The draft genome of Paenibacillus curdlanolyticus YK9.</title>
        <authorList>
            <consortium name="US DOE Joint Genome Institute (JGI-PGF)"/>
            <person name="Lucas S."/>
            <person name="Copeland A."/>
            <person name="Lapidus A."/>
            <person name="Cheng J.-F."/>
            <person name="Bruce D."/>
            <person name="Goodwin L."/>
            <person name="Pitluck S."/>
            <person name="Land M.L."/>
            <person name="Hauser L."/>
            <person name="Chang Y.-J."/>
            <person name="Jeffries C."/>
            <person name="Anderson I.J."/>
            <person name="Johnson E."/>
            <person name="Loganathan U."/>
            <person name="Mulhopadhyay B."/>
            <person name="Kyrpides N."/>
            <person name="Woyke T.J."/>
        </authorList>
    </citation>
    <scope>NUCLEOTIDE SEQUENCE [LARGE SCALE GENOMIC DNA]</scope>
    <source>
        <strain evidence="12 13">YK9</strain>
    </source>
</reference>